<reference evidence="17 18" key="1">
    <citation type="submission" date="2018-07" db="EMBL/GenBank/DDBJ databases">
        <title>The complete nuclear genome of the prasinophyte Chloropicon primus (CCMP1205).</title>
        <authorList>
            <person name="Pombert J.-F."/>
            <person name="Otis C."/>
            <person name="Turmel M."/>
            <person name="Lemieux C."/>
        </authorList>
    </citation>
    <scope>NUCLEOTIDE SEQUENCE [LARGE SCALE GENOMIC DNA]</scope>
    <source>
        <strain evidence="17 18">CCMP1205</strain>
    </source>
</reference>
<dbReference type="GO" id="GO:0034975">
    <property type="term" value="P:protein folding in endoplasmic reticulum"/>
    <property type="evidence" value="ECO:0007669"/>
    <property type="project" value="InterPro"/>
</dbReference>
<dbReference type="Pfam" id="PF04137">
    <property type="entry name" value="ERO1"/>
    <property type="match status" value="2"/>
</dbReference>
<evidence type="ECO:0000256" key="5">
    <source>
        <dbReference type="ARBA" id="ARBA00022448"/>
    </source>
</evidence>
<dbReference type="InterPro" id="IPR037192">
    <property type="entry name" value="ERO1-like_sf"/>
</dbReference>
<organism evidence="17 18">
    <name type="scientific">Chloropicon primus</name>
    <dbReference type="NCBI Taxonomy" id="1764295"/>
    <lineage>
        <taxon>Eukaryota</taxon>
        <taxon>Viridiplantae</taxon>
        <taxon>Chlorophyta</taxon>
        <taxon>Chloropicophyceae</taxon>
        <taxon>Chloropicales</taxon>
        <taxon>Chloropicaceae</taxon>
        <taxon>Chloropicon</taxon>
    </lineage>
</organism>
<evidence type="ECO:0000256" key="13">
    <source>
        <dbReference type="ARBA" id="ARBA00023157"/>
    </source>
</evidence>
<gene>
    <name evidence="17" type="ORF">A3770_16p78290</name>
</gene>
<keyword evidence="11" id="KW-0560">Oxidoreductase</keyword>
<keyword evidence="15" id="KW-0676">Redox-active center</keyword>
<evidence type="ECO:0000256" key="6">
    <source>
        <dbReference type="ARBA" id="ARBA00022630"/>
    </source>
</evidence>
<keyword evidence="6" id="KW-0285">Flavoprotein</keyword>
<dbReference type="GO" id="GO:0016972">
    <property type="term" value="F:thiol oxidase activity"/>
    <property type="evidence" value="ECO:0007669"/>
    <property type="project" value="InterPro"/>
</dbReference>
<name>A0A5B8MY57_9CHLO</name>
<keyword evidence="9" id="KW-0274">FAD</keyword>
<evidence type="ECO:0000256" key="9">
    <source>
        <dbReference type="ARBA" id="ARBA00022827"/>
    </source>
</evidence>
<comment type="subcellular location">
    <subcellularLocation>
        <location evidence="2">Endoplasmic reticulum membrane</location>
        <topology evidence="2">Peripheral membrane protein</topology>
        <orientation evidence="2">Lumenal side</orientation>
    </subcellularLocation>
</comment>
<keyword evidence="14" id="KW-0325">Glycoprotein</keyword>
<accession>A0A5B8MY57</accession>
<dbReference type="PANTHER" id="PTHR12613:SF0">
    <property type="entry name" value="ERO1-LIKE PROTEIN"/>
    <property type="match status" value="1"/>
</dbReference>
<keyword evidence="13" id="KW-1015">Disulfide bond</keyword>
<evidence type="ECO:0000256" key="16">
    <source>
        <dbReference type="SAM" id="MobiDB-lite"/>
    </source>
</evidence>
<evidence type="ECO:0000256" key="15">
    <source>
        <dbReference type="ARBA" id="ARBA00023284"/>
    </source>
</evidence>
<dbReference type="GO" id="GO:0005789">
    <property type="term" value="C:endoplasmic reticulum membrane"/>
    <property type="evidence" value="ECO:0007669"/>
    <property type="project" value="UniProtKB-SubCell"/>
</dbReference>
<dbReference type="GO" id="GO:0015035">
    <property type="term" value="F:protein-disulfide reductase activity"/>
    <property type="evidence" value="ECO:0007669"/>
    <property type="project" value="InterPro"/>
</dbReference>
<keyword evidence="18" id="KW-1185">Reference proteome</keyword>
<keyword evidence="10" id="KW-0249">Electron transport</keyword>
<feature type="compositionally biased region" description="Basic residues" evidence="16">
    <location>
        <begin position="535"/>
        <end position="552"/>
    </location>
</feature>
<evidence type="ECO:0000256" key="12">
    <source>
        <dbReference type="ARBA" id="ARBA00023136"/>
    </source>
</evidence>
<proteinExistence type="inferred from homology"/>
<comment type="similarity">
    <text evidence="3">Belongs to the EROs family.</text>
</comment>
<dbReference type="GO" id="GO:0071949">
    <property type="term" value="F:FAD binding"/>
    <property type="evidence" value="ECO:0007669"/>
    <property type="project" value="InterPro"/>
</dbReference>
<comment type="subunit">
    <text evidence="4">May function both as a monomer and a homodimer.</text>
</comment>
<keyword evidence="5" id="KW-0813">Transport</keyword>
<comment type="cofactor">
    <cofactor evidence="1">
        <name>FAD</name>
        <dbReference type="ChEBI" id="CHEBI:57692"/>
    </cofactor>
</comment>
<keyword evidence="7" id="KW-0732">Signal</keyword>
<dbReference type="OrthoDB" id="269384at2759"/>
<feature type="region of interest" description="Disordered" evidence="16">
    <location>
        <begin position="534"/>
        <end position="555"/>
    </location>
</feature>
<evidence type="ECO:0000256" key="2">
    <source>
        <dbReference type="ARBA" id="ARBA00004367"/>
    </source>
</evidence>
<evidence type="ECO:0000256" key="3">
    <source>
        <dbReference type="ARBA" id="ARBA00008277"/>
    </source>
</evidence>
<dbReference type="InterPro" id="IPR007266">
    <property type="entry name" value="Ero1"/>
</dbReference>
<evidence type="ECO:0000256" key="1">
    <source>
        <dbReference type="ARBA" id="ARBA00001974"/>
    </source>
</evidence>
<dbReference type="AlphaFoldDB" id="A0A5B8MY57"/>
<evidence type="ECO:0000313" key="18">
    <source>
        <dbReference type="Proteomes" id="UP000316726"/>
    </source>
</evidence>
<protein>
    <submittedName>
        <fullName evidence="17">Endoplasmic reticulum oxidoreductin 1</fullName>
    </submittedName>
</protein>
<dbReference type="SUPFAM" id="SSF110019">
    <property type="entry name" value="ERO1-like"/>
    <property type="match status" value="2"/>
</dbReference>
<evidence type="ECO:0000256" key="7">
    <source>
        <dbReference type="ARBA" id="ARBA00022729"/>
    </source>
</evidence>
<keyword evidence="8" id="KW-0256">Endoplasmic reticulum</keyword>
<dbReference type="PANTHER" id="PTHR12613">
    <property type="entry name" value="ERO1-RELATED"/>
    <property type="match status" value="1"/>
</dbReference>
<evidence type="ECO:0000256" key="10">
    <source>
        <dbReference type="ARBA" id="ARBA00022982"/>
    </source>
</evidence>
<sequence length="680" mass="74917">MKGGEGGADGGGDSVRRALIDFKVKKDIGWTAQYSRKSSEASESTSSVATASEKSTTLRRAEGKHGGGAPISSLLRPALVGLAVVFLLPVLTQRARDYGKPLASSSRGTGGSLTPFEEQERCLLSGNVRDCSCDYLQVDALNEEIVRPKLNELVNKRFFSYFKVDLHCSCPFWPDDGMCSMPHCSVCECSGDEVPEFLRAKDVLECDLGKAGGARTTFSEKWESSVDRSVEKGVGGDDGMDWKASSNPWLFNGEETSKTIGVGSPESAQREEDAYVYVDLHLNPERFTGYDGEHAHRIWEAIYSQSCFHGLREGKQVEQVKQVAGSFPGLVFEEKSEQVVCKEKEIFYRLISGVHASITAHIAGEHPKEICHGAHGGGPPQSSPHTTAFMTPGQAPGHGGSFSGFGSALGTRRGDFNPFAGGGDAGCVLDEKHWGPNLKLFYNRLGKTEFKSRVENLYFTYLFTLQSAVKAAPYLLSTEYFTGHGDDDAVTKMLMKSLLTNVRLTRMCTKAFDEGVLWRSPLFEGKDIQRELKRAQKKTRKSKKREQKRRKEKQYFSGGEPKAGEVLAREEPQFDQLQVEMQEHFQNISRIMDCVGCEKCKLWGKLQILGLGTALKILFSVDDIDQLVLTRNEVIALLNLISRLSESIHVVGQLLCTLISQGYTDVIVPSQCRVGSSVAH</sequence>
<dbReference type="EMBL" id="CP031049">
    <property type="protein sequence ID" value="QDZ25311.1"/>
    <property type="molecule type" value="Genomic_DNA"/>
</dbReference>
<evidence type="ECO:0000256" key="11">
    <source>
        <dbReference type="ARBA" id="ARBA00023002"/>
    </source>
</evidence>
<dbReference type="STRING" id="1764295.A0A5B8MY57"/>
<evidence type="ECO:0000256" key="14">
    <source>
        <dbReference type="ARBA" id="ARBA00023180"/>
    </source>
</evidence>
<dbReference type="Proteomes" id="UP000316726">
    <property type="component" value="Chromosome 16"/>
</dbReference>
<evidence type="ECO:0000256" key="8">
    <source>
        <dbReference type="ARBA" id="ARBA00022824"/>
    </source>
</evidence>
<feature type="compositionally biased region" description="Low complexity" evidence="16">
    <location>
        <begin position="41"/>
        <end position="55"/>
    </location>
</feature>
<feature type="region of interest" description="Disordered" evidence="16">
    <location>
        <begin position="33"/>
        <end position="67"/>
    </location>
</feature>
<evidence type="ECO:0000256" key="4">
    <source>
        <dbReference type="ARBA" id="ARBA00011802"/>
    </source>
</evidence>
<keyword evidence="12" id="KW-0472">Membrane</keyword>
<evidence type="ECO:0000313" key="17">
    <source>
        <dbReference type="EMBL" id="QDZ25311.1"/>
    </source>
</evidence>